<dbReference type="PANTHER" id="PTHR42760:SF133">
    <property type="entry name" value="3-OXOACYL-[ACYL-CARRIER-PROTEIN] REDUCTASE"/>
    <property type="match status" value="1"/>
</dbReference>
<dbReference type="PROSITE" id="PS00061">
    <property type="entry name" value="ADH_SHORT"/>
    <property type="match status" value="1"/>
</dbReference>
<protein>
    <submittedName>
        <fullName evidence="4">3-alpha-hydroxysteroid dehydrogenase</fullName>
    </submittedName>
</protein>
<evidence type="ECO:0000313" key="4">
    <source>
        <dbReference type="EMBL" id="ATE78232.1"/>
    </source>
</evidence>
<dbReference type="NCBIfam" id="NF005559">
    <property type="entry name" value="PRK07231.1"/>
    <property type="match status" value="1"/>
</dbReference>
<dbReference type="InterPro" id="IPR002347">
    <property type="entry name" value="SDR_fam"/>
</dbReference>
<sequence length="247" mass="25768">MGRVNGKVAIVTGAARGLGAAHARQLVEQGARVMLTDVLDAEGQATAGALGDQARYMHHDVTNEQEWQQVINATEDAFGPISVLVNNAGVVAYSPIEAMLESEYRRVIDVNQISVFLGMKTVIPSMVQAGSGSIINISSVAGLIGAGYALAYTASKFAVRGMTKAAAVELAPRNIRVNSVHPGLIMTPMTQPTPESEAIVAQFIAATPLARAGTPDEVASIVLWLASDESSFSTGAEFIVDGGISCQ</sequence>
<organism evidence="4 5">
    <name type="scientific">Pseudomonas frederiksbergensis</name>
    <dbReference type="NCBI Taxonomy" id="104087"/>
    <lineage>
        <taxon>Bacteria</taxon>
        <taxon>Pseudomonadati</taxon>
        <taxon>Pseudomonadota</taxon>
        <taxon>Gammaproteobacteria</taxon>
        <taxon>Pseudomonadales</taxon>
        <taxon>Pseudomonadaceae</taxon>
        <taxon>Pseudomonas</taxon>
    </lineage>
</organism>
<proteinExistence type="inferred from homology"/>
<evidence type="ECO:0000313" key="5">
    <source>
        <dbReference type="Proteomes" id="UP000218385"/>
    </source>
</evidence>
<accession>A0AB33EG82</accession>
<dbReference type="AlphaFoldDB" id="A0AB33EG82"/>
<dbReference type="InterPro" id="IPR057326">
    <property type="entry name" value="KR_dom"/>
</dbReference>
<evidence type="ECO:0000259" key="3">
    <source>
        <dbReference type="SMART" id="SM00822"/>
    </source>
</evidence>
<dbReference type="SMART" id="SM00822">
    <property type="entry name" value="PKS_KR"/>
    <property type="match status" value="1"/>
</dbReference>
<dbReference type="Proteomes" id="UP000218385">
    <property type="component" value="Chromosome"/>
</dbReference>
<dbReference type="Pfam" id="PF13561">
    <property type="entry name" value="adh_short_C2"/>
    <property type="match status" value="1"/>
</dbReference>
<dbReference type="FunFam" id="3.40.50.720:FF:000084">
    <property type="entry name" value="Short-chain dehydrogenase reductase"/>
    <property type="match status" value="1"/>
</dbReference>
<feature type="domain" description="Ketoreductase" evidence="3">
    <location>
        <begin position="7"/>
        <end position="174"/>
    </location>
</feature>
<comment type="similarity">
    <text evidence="1">Belongs to the short-chain dehydrogenases/reductases (SDR) family.</text>
</comment>
<dbReference type="PRINTS" id="PR00080">
    <property type="entry name" value="SDRFAMILY"/>
</dbReference>
<evidence type="ECO:0000256" key="2">
    <source>
        <dbReference type="ARBA" id="ARBA00023002"/>
    </source>
</evidence>
<evidence type="ECO:0000256" key="1">
    <source>
        <dbReference type="ARBA" id="ARBA00006484"/>
    </source>
</evidence>
<dbReference type="InterPro" id="IPR036291">
    <property type="entry name" value="NAD(P)-bd_dom_sf"/>
</dbReference>
<name>A0AB33EG82_9PSED</name>
<dbReference type="GO" id="GO:0016616">
    <property type="term" value="F:oxidoreductase activity, acting on the CH-OH group of donors, NAD or NADP as acceptor"/>
    <property type="evidence" value="ECO:0007669"/>
    <property type="project" value="TreeGrafter"/>
</dbReference>
<reference evidence="4 5" key="1">
    <citation type="submission" date="2017-09" db="EMBL/GenBank/DDBJ databases">
        <title>Complete Genome sequence of Lysobacter capsici KNU-15.</title>
        <authorList>
            <person name="Kim M.-C."/>
            <person name="Yi H."/>
            <person name="Lee D.-W."/>
            <person name="Shin J.-H."/>
        </authorList>
    </citation>
    <scope>NUCLEOTIDE SEQUENCE [LARGE SCALE GENOMIC DNA]</scope>
    <source>
        <strain evidence="4 5">KNU-15</strain>
    </source>
</reference>
<gene>
    <name evidence="4" type="ORF">CNN82_18035</name>
</gene>
<dbReference type="PRINTS" id="PR00081">
    <property type="entry name" value="GDHRDH"/>
</dbReference>
<dbReference type="SUPFAM" id="SSF51735">
    <property type="entry name" value="NAD(P)-binding Rossmann-fold domains"/>
    <property type="match status" value="1"/>
</dbReference>
<dbReference type="InterPro" id="IPR020904">
    <property type="entry name" value="Sc_DH/Rdtase_CS"/>
</dbReference>
<dbReference type="Gene3D" id="3.40.50.720">
    <property type="entry name" value="NAD(P)-binding Rossmann-like Domain"/>
    <property type="match status" value="1"/>
</dbReference>
<keyword evidence="2" id="KW-0560">Oxidoreductase</keyword>
<dbReference type="PANTHER" id="PTHR42760">
    <property type="entry name" value="SHORT-CHAIN DEHYDROGENASES/REDUCTASES FAMILY MEMBER"/>
    <property type="match status" value="1"/>
</dbReference>
<dbReference type="EMBL" id="CP023466">
    <property type="protein sequence ID" value="ATE78232.1"/>
    <property type="molecule type" value="Genomic_DNA"/>
</dbReference>